<feature type="domain" description="Peptidase M12A" evidence="14">
    <location>
        <begin position="394"/>
        <end position="588"/>
    </location>
</feature>
<evidence type="ECO:0000256" key="11">
    <source>
        <dbReference type="SAM" id="MobiDB-lite"/>
    </source>
</evidence>
<feature type="compositionally biased region" description="Basic and acidic residues" evidence="11">
    <location>
        <begin position="300"/>
        <end position="311"/>
    </location>
</feature>
<dbReference type="EC" id="3.4.24.-" evidence="10"/>
<feature type="active site" evidence="9">
    <location>
        <position position="490"/>
    </location>
</feature>
<evidence type="ECO:0000256" key="10">
    <source>
        <dbReference type="RuleBase" id="RU361183"/>
    </source>
</evidence>
<feature type="compositionally biased region" description="Basic and acidic residues" evidence="11">
    <location>
        <begin position="228"/>
        <end position="237"/>
    </location>
</feature>
<dbReference type="PANTHER" id="PTHR10127">
    <property type="entry name" value="DISCOIDIN, CUB, EGF, LAMININ , AND ZINC METALLOPROTEASE DOMAIN CONTAINING"/>
    <property type="match status" value="1"/>
</dbReference>
<evidence type="ECO:0000313" key="15">
    <source>
        <dbReference type="Proteomes" id="UP000035681"/>
    </source>
</evidence>
<evidence type="ECO:0000256" key="2">
    <source>
        <dbReference type="ARBA" id="ARBA00022670"/>
    </source>
</evidence>
<keyword evidence="2 9" id="KW-0645">Protease</keyword>
<evidence type="ECO:0000256" key="5">
    <source>
        <dbReference type="ARBA" id="ARBA00022833"/>
    </source>
</evidence>
<proteinExistence type="predicted"/>
<feature type="compositionally biased region" description="Acidic residues" evidence="11">
    <location>
        <begin position="195"/>
        <end position="205"/>
    </location>
</feature>
<dbReference type="Pfam" id="PF01400">
    <property type="entry name" value="Astacin"/>
    <property type="match status" value="2"/>
</dbReference>
<feature type="compositionally biased region" description="Basic and acidic residues" evidence="11">
    <location>
        <begin position="319"/>
        <end position="335"/>
    </location>
</feature>
<dbReference type="Gene3D" id="2.60.120.290">
    <property type="entry name" value="Spermadhesin, CUB domain"/>
    <property type="match status" value="1"/>
</dbReference>
<dbReference type="CDD" id="cd00041">
    <property type="entry name" value="CUB"/>
    <property type="match status" value="1"/>
</dbReference>
<feature type="binding site" evidence="9">
    <location>
        <position position="855"/>
    </location>
    <ligand>
        <name>Zn(2+)</name>
        <dbReference type="ChEBI" id="CHEBI:29105"/>
        <note>catalytic</note>
    </ligand>
</feature>
<keyword evidence="4 9" id="KW-0378">Hydrolase</keyword>
<dbReference type="InterPro" id="IPR006026">
    <property type="entry name" value="Peptidase_Metallo"/>
</dbReference>
<dbReference type="PROSITE" id="PS01186">
    <property type="entry name" value="EGF_2"/>
    <property type="match status" value="2"/>
</dbReference>
<feature type="transmembrane region" description="Helical" evidence="12">
    <location>
        <begin position="7"/>
        <end position="27"/>
    </location>
</feature>
<dbReference type="InterPro" id="IPR000742">
    <property type="entry name" value="EGF"/>
</dbReference>
<dbReference type="GO" id="GO:0006508">
    <property type="term" value="P:proteolysis"/>
    <property type="evidence" value="ECO:0007669"/>
    <property type="project" value="UniProtKB-KW"/>
</dbReference>
<reference evidence="16" key="1">
    <citation type="submission" date="2024-02" db="UniProtKB">
        <authorList>
            <consortium name="WormBaseParasite"/>
        </authorList>
    </citation>
    <scope>IDENTIFICATION</scope>
</reference>
<sequence>MQGIKIILILFFISSTVYYFYVINNAFSFSEKASVFESFQSKDKIMDHNYININEDYKDFKKPIIGKNNKYSYNGIKSDKIIKNGKSSEEEINDLNKSEAIYRSSEEKMKNEDESIDDSENADKTEEVDSSLENESDIKDDSREYNYESSNKSEENNEEKEKEEKGEDNESIEDESGKEDDNEEYSYESIKELENESESTEEEENDSKIKNTEENSTEEEKESGDNESMEKENGKENDNEEYSYESTKELESKSESTEEEEHDSKINNTKENSTQEEEGSEENNNESGRNDDTNEYSNESNKKSDEESKNTEEEEEDDDKTKSTEEDDDKIKSTEEDSTYEDEENEYDDETKEKDDSNREEEESEDDISTNENVKSDTSVDESKESNKNNLKNNRVKRYANRNMIKKWAIPIYYHIEKVKIGLIKQAINEIEKETCIKFMEVPNTTKVFEGIHFFNGSQCTSTIGRKNDMGWQDISINNNCCTIGKVLYEILRTLGLYEEHNRIDRNNYVYILKESIDPSKLKLFNILPVIKSLPYDYGSLTHGDQYFLTSSDQLTIIPKNPLYEETIGQRNKLSFLDIKTLNYFYCSKRCWTRIKCFNGGYQDPKNCKRCKCVEGYTGVYCDKIINSSKMCGKSLLIARSTLKTLSLSGLKNCIYHIKAKRFHKIVLIINGALMREKTLLKPKKLTNGIVCSPHSSFEIKYLIDKTTTGARLCGRIRNKIILSKNNHMSGQTINDVRNNFNIFNYSYIRMKRRIQSGSLNRWNLQIPYFVDKNVDRILIRQSLNQLELETCIRFKEMKYMAPGMSGIRYYYGNTCSSRVGKVNGVQWQRISIGDKCDDKGRVQHETLHALGIDHEHTRPDRNNFLFIIRRNIIDKTLRNFHIASPDIAYTLNIPFDYGSLMHYDIHSFSKNGYITMLPKDELYKKTIGHLRDLSFNDIKTLNLYYCSNKCPKRIKCFNGGYQNPNICNTCKCVEGFTGKKCKLLSKSPPSCGKTFFYAKSISQEIKGGGGNYCIYHIKARNRRKIGLNVIFSNIYLHEAHVCETKNTLEIKYWNDKTVTGARFCGHTSQTIFISKSNYVIIYFRSTKLINKFKLTFRKM</sequence>
<evidence type="ECO:0000259" key="13">
    <source>
        <dbReference type="PROSITE" id="PS01180"/>
    </source>
</evidence>
<dbReference type="InterPro" id="IPR000859">
    <property type="entry name" value="CUB_dom"/>
</dbReference>
<feature type="compositionally biased region" description="Acidic residues" evidence="11">
    <location>
        <begin position="215"/>
        <end position="227"/>
    </location>
</feature>
<dbReference type="PROSITE" id="PS01180">
    <property type="entry name" value="CUB"/>
    <property type="match status" value="1"/>
</dbReference>
<protein>
    <recommendedName>
        <fullName evidence="10">Metalloendopeptidase</fullName>
        <ecNumber evidence="10">3.4.24.-</ecNumber>
    </recommendedName>
</protein>
<evidence type="ECO:0000256" key="9">
    <source>
        <dbReference type="PROSITE-ProRule" id="PRU01211"/>
    </source>
</evidence>
<feature type="domain" description="CUB" evidence="13">
    <location>
        <begin position="992"/>
        <end position="1100"/>
    </location>
</feature>
<comment type="cofactor">
    <cofactor evidence="9 10">
        <name>Zn(2+)</name>
        <dbReference type="ChEBI" id="CHEBI:29105"/>
    </cofactor>
    <text evidence="9 10">Binds 1 zinc ion per subunit.</text>
</comment>
<dbReference type="PRINTS" id="PR00480">
    <property type="entry name" value="ASTACIN"/>
</dbReference>
<feature type="compositionally biased region" description="Acidic residues" evidence="11">
    <location>
        <begin position="166"/>
        <end position="186"/>
    </location>
</feature>
<keyword evidence="5 9" id="KW-0862">Zinc</keyword>
<evidence type="ECO:0000256" key="8">
    <source>
        <dbReference type="PROSITE-ProRule" id="PRU00059"/>
    </source>
</evidence>
<dbReference type="SMART" id="SM00235">
    <property type="entry name" value="ZnMc"/>
    <property type="match status" value="2"/>
</dbReference>
<evidence type="ECO:0000256" key="3">
    <source>
        <dbReference type="ARBA" id="ARBA00022723"/>
    </source>
</evidence>
<keyword evidence="7 9" id="KW-1015">Disulfide bond</keyword>
<evidence type="ECO:0000313" key="16">
    <source>
        <dbReference type="WBParaSite" id="TCONS_00011414.p1"/>
    </source>
</evidence>
<dbReference type="Gene3D" id="3.40.390.10">
    <property type="entry name" value="Collagenase (Catalytic Domain)"/>
    <property type="match status" value="2"/>
</dbReference>
<evidence type="ECO:0000256" key="7">
    <source>
        <dbReference type="ARBA" id="ARBA00023157"/>
    </source>
</evidence>
<feature type="domain" description="Peptidase M12A" evidence="14">
    <location>
        <begin position="753"/>
        <end position="948"/>
    </location>
</feature>
<keyword evidence="6 9" id="KW-0482">Metalloprotease</keyword>
<feature type="compositionally biased region" description="Basic and acidic residues" evidence="11">
    <location>
        <begin position="246"/>
        <end position="256"/>
    </location>
</feature>
<feature type="compositionally biased region" description="Acidic residues" evidence="11">
    <location>
        <begin position="274"/>
        <end position="284"/>
    </location>
</feature>
<dbReference type="CDD" id="cd04280">
    <property type="entry name" value="ZnMc_astacin_like"/>
    <property type="match status" value="1"/>
</dbReference>
<keyword evidence="12" id="KW-1133">Transmembrane helix</keyword>
<evidence type="ECO:0000259" key="14">
    <source>
        <dbReference type="PROSITE" id="PS51864"/>
    </source>
</evidence>
<comment type="caution">
    <text evidence="8">Lacks conserved residue(s) required for the propagation of feature annotation.</text>
</comment>
<keyword evidence="15" id="KW-1185">Reference proteome</keyword>
<keyword evidence="12" id="KW-0472">Membrane</keyword>
<dbReference type="PROSITE" id="PS00022">
    <property type="entry name" value="EGF_1"/>
    <property type="match status" value="2"/>
</dbReference>
<organism evidence="15 16">
    <name type="scientific">Strongyloides stercoralis</name>
    <name type="common">Threadworm</name>
    <dbReference type="NCBI Taxonomy" id="6248"/>
    <lineage>
        <taxon>Eukaryota</taxon>
        <taxon>Metazoa</taxon>
        <taxon>Ecdysozoa</taxon>
        <taxon>Nematoda</taxon>
        <taxon>Chromadorea</taxon>
        <taxon>Rhabditida</taxon>
        <taxon>Tylenchina</taxon>
        <taxon>Panagrolaimomorpha</taxon>
        <taxon>Strongyloidoidea</taxon>
        <taxon>Strongyloididae</taxon>
        <taxon>Strongyloides</taxon>
    </lineage>
</organism>
<dbReference type="InterPro" id="IPR035914">
    <property type="entry name" value="Sperma_CUB_dom_sf"/>
</dbReference>
<feature type="disulfide bond" evidence="9">
    <location>
        <begin position="792"/>
        <end position="947"/>
    </location>
</feature>
<dbReference type="SUPFAM" id="SSF49854">
    <property type="entry name" value="Spermadhesin, CUB domain"/>
    <property type="match status" value="1"/>
</dbReference>
<feature type="compositionally biased region" description="Basic and acidic residues" evidence="11">
    <location>
        <begin position="104"/>
        <end position="113"/>
    </location>
</feature>
<dbReference type="PANTHER" id="PTHR10127:SF780">
    <property type="entry name" value="METALLOENDOPEPTIDASE"/>
    <property type="match status" value="1"/>
</dbReference>
<evidence type="ECO:0000256" key="12">
    <source>
        <dbReference type="SAM" id="Phobius"/>
    </source>
</evidence>
<feature type="active site" evidence="9">
    <location>
        <position position="846"/>
    </location>
</feature>
<dbReference type="InterPro" id="IPR024079">
    <property type="entry name" value="MetalloPept_cat_dom_sf"/>
</dbReference>
<dbReference type="InterPro" id="IPR001506">
    <property type="entry name" value="Peptidase_M12A"/>
</dbReference>
<dbReference type="GO" id="GO:0004222">
    <property type="term" value="F:metalloendopeptidase activity"/>
    <property type="evidence" value="ECO:0007669"/>
    <property type="project" value="UniProtKB-UniRule"/>
</dbReference>
<evidence type="ECO:0000256" key="1">
    <source>
        <dbReference type="ARBA" id="ARBA00022536"/>
    </source>
</evidence>
<dbReference type="AlphaFoldDB" id="A0AAF5I274"/>
<feature type="compositionally biased region" description="Acidic residues" evidence="11">
    <location>
        <begin position="358"/>
        <end position="369"/>
    </location>
</feature>
<dbReference type="SMART" id="SM00042">
    <property type="entry name" value="CUB"/>
    <property type="match status" value="1"/>
</dbReference>
<name>A0AAF5I274_STRER</name>
<accession>A0AAF5I274</accession>
<evidence type="ECO:0000256" key="4">
    <source>
        <dbReference type="ARBA" id="ARBA00022801"/>
    </source>
</evidence>
<feature type="compositionally biased region" description="Acidic residues" evidence="11">
    <location>
        <begin position="336"/>
        <end position="350"/>
    </location>
</feature>
<feature type="binding site" evidence="9">
    <location>
        <position position="849"/>
    </location>
    <ligand>
        <name>Zn(2+)</name>
        <dbReference type="ChEBI" id="CHEBI:29105"/>
        <note>catalytic</note>
    </ligand>
</feature>
<dbReference type="WBParaSite" id="TCONS_00011414.p1">
    <property type="protein sequence ID" value="TCONS_00011414.p1"/>
    <property type="gene ID" value="XLOC_005796"/>
</dbReference>
<dbReference type="GO" id="GO:0008270">
    <property type="term" value="F:zinc ion binding"/>
    <property type="evidence" value="ECO:0007669"/>
    <property type="project" value="UniProtKB-UniRule"/>
</dbReference>
<feature type="region of interest" description="Disordered" evidence="11">
    <location>
        <begin position="103"/>
        <end position="395"/>
    </location>
</feature>
<feature type="binding site" evidence="9">
    <location>
        <position position="845"/>
    </location>
    <ligand>
        <name>Zn(2+)</name>
        <dbReference type="ChEBI" id="CHEBI:29105"/>
        <note>catalytic</note>
    </ligand>
</feature>
<keyword evidence="3 9" id="KW-0479">Metal-binding</keyword>
<keyword evidence="1" id="KW-0245">EGF-like domain</keyword>
<dbReference type="SUPFAM" id="SSF55486">
    <property type="entry name" value="Metalloproteases ('zincins'), catalytic domain"/>
    <property type="match status" value="2"/>
</dbReference>
<evidence type="ECO:0000256" key="6">
    <source>
        <dbReference type="ARBA" id="ARBA00023049"/>
    </source>
</evidence>
<dbReference type="Proteomes" id="UP000035681">
    <property type="component" value="Unplaced"/>
</dbReference>
<dbReference type="PROSITE" id="PS51864">
    <property type="entry name" value="ASTACIN"/>
    <property type="match status" value="2"/>
</dbReference>
<feature type="compositionally biased region" description="Basic and acidic residues" evidence="11">
    <location>
        <begin position="136"/>
        <end position="165"/>
    </location>
</feature>
<dbReference type="InterPro" id="IPR034035">
    <property type="entry name" value="Astacin-like_dom"/>
</dbReference>
<keyword evidence="12" id="KW-0812">Transmembrane</keyword>